<gene>
    <name evidence="9" type="primary">ccoG</name>
    <name evidence="9" type="ORF">V6E02_07160</name>
</gene>
<protein>
    <submittedName>
        <fullName evidence="9">Cytochrome c oxidase accessory protein CcoG</fullName>
    </submittedName>
</protein>
<evidence type="ECO:0000256" key="3">
    <source>
        <dbReference type="ARBA" id="ARBA00022723"/>
    </source>
</evidence>
<keyword evidence="7" id="KW-0472">Membrane</keyword>
<name>A0ABV0EG64_9BURK</name>
<reference evidence="9 10" key="1">
    <citation type="submission" date="2024-02" db="EMBL/GenBank/DDBJ databases">
        <title>New thermophilic sulfur-oxidizing bacteria from a hot springs of the Uzon caldera (Kamchatka, Russia).</title>
        <authorList>
            <person name="Dukat A.M."/>
            <person name="Elcheninov A.G."/>
            <person name="Frolov E.N."/>
        </authorList>
    </citation>
    <scope>NUCLEOTIDE SEQUENCE [LARGE SCALE GENOMIC DNA]</scope>
    <source>
        <strain evidence="9 10">AK1</strain>
    </source>
</reference>
<dbReference type="PROSITE" id="PS00198">
    <property type="entry name" value="4FE4S_FER_1"/>
    <property type="match status" value="1"/>
</dbReference>
<evidence type="ECO:0000256" key="6">
    <source>
        <dbReference type="ARBA" id="ARBA00023014"/>
    </source>
</evidence>
<dbReference type="InterPro" id="IPR014116">
    <property type="entry name" value="Cyt_c_oxidase_cbb3_FixG"/>
</dbReference>
<dbReference type="Pfam" id="PF13746">
    <property type="entry name" value="Fer4_18"/>
    <property type="match status" value="1"/>
</dbReference>
<feature type="transmembrane region" description="Helical" evidence="7">
    <location>
        <begin position="187"/>
        <end position="207"/>
    </location>
</feature>
<dbReference type="SUPFAM" id="SSF54862">
    <property type="entry name" value="4Fe-4S ferredoxins"/>
    <property type="match status" value="1"/>
</dbReference>
<evidence type="ECO:0000256" key="5">
    <source>
        <dbReference type="ARBA" id="ARBA00023004"/>
    </source>
</evidence>
<evidence type="ECO:0000256" key="4">
    <source>
        <dbReference type="ARBA" id="ARBA00022982"/>
    </source>
</evidence>
<feature type="transmembrane region" description="Helical" evidence="7">
    <location>
        <begin position="81"/>
        <end position="103"/>
    </location>
</feature>
<dbReference type="PANTHER" id="PTHR30176:SF3">
    <property type="entry name" value="FERREDOXIN-TYPE PROTEIN NAPH"/>
    <property type="match status" value="1"/>
</dbReference>
<sequence>MQAGIEEQSALYEKRIPIFPRAVKGRFRRFKWGVLILAYSVFFGLVWLPWPRHDGPSQAVMFDLVHRKFYIFGLVAYPQDLIVWLGLLLFIAAALLFFVTALVGRAFCGYFCFQTLWTDFFVWIENLIQGDRPKRVRLYKQPWNREKILKLGTTHFVWLLVSFWTAFTFAAYFTYAPELVRDFFTGQAHPAAYATVLILTLTTYVAAGLGREQICMYVCPYARFQSVMYDPETLVVTYDEKRGDGRMGRAPLRPGAKTREERRAKGYGDCIDCTLCVQVCPVGIDIRNGLQYPCISCGLCIDACDGVMDSIGFPRGLIRYDCEVNIKSPAPGKPHLHWKRLKVIGYGLAVVVMSALLVHSIANRSDLEQAVTQVRQPLYVVLSDGQIRNRYQIRLANRSDHAETYALGVRGIPAQAADFGNFQEVTVKPDQSILVQVSVKLPPEAAMRVESFEFTITPRSRPAEVHVSPARFYGPHS</sequence>
<evidence type="ECO:0000313" key="9">
    <source>
        <dbReference type="EMBL" id="MEO1766985.1"/>
    </source>
</evidence>
<organism evidence="9 10">
    <name type="scientific">Thiobacter aerophilum</name>
    <dbReference type="NCBI Taxonomy" id="3121275"/>
    <lineage>
        <taxon>Bacteria</taxon>
        <taxon>Pseudomonadati</taxon>
        <taxon>Pseudomonadota</taxon>
        <taxon>Betaproteobacteria</taxon>
        <taxon>Burkholderiales</taxon>
        <taxon>Thiobacteraceae</taxon>
        <taxon>Thiobacter</taxon>
    </lineage>
</organism>
<keyword evidence="7" id="KW-0812">Transmembrane</keyword>
<comment type="caution">
    <text evidence="9">The sequence shown here is derived from an EMBL/GenBank/DDBJ whole genome shotgun (WGS) entry which is preliminary data.</text>
</comment>
<feature type="domain" description="4Fe-4S ferredoxin-type" evidence="8">
    <location>
        <begin position="261"/>
        <end position="289"/>
    </location>
</feature>
<dbReference type="Gene3D" id="2.60.40.10">
    <property type="entry name" value="Immunoglobulins"/>
    <property type="match status" value="1"/>
</dbReference>
<evidence type="ECO:0000256" key="2">
    <source>
        <dbReference type="ARBA" id="ARBA00022485"/>
    </source>
</evidence>
<keyword evidence="6" id="KW-0411">Iron-sulfur</keyword>
<evidence type="ECO:0000259" key="8">
    <source>
        <dbReference type="PROSITE" id="PS51379"/>
    </source>
</evidence>
<dbReference type="InterPro" id="IPR009051">
    <property type="entry name" value="Helical_ferredxn"/>
</dbReference>
<dbReference type="Proteomes" id="UP001482231">
    <property type="component" value="Unassembled WGS sequence"/>
</dbReference>
<dbReference type="InterPro" id="IPR017896">
    <property type="entry name" value="4Fe4S_Fe-S-bd"/>
</dbReference>
<dbReference type="Pfam" id="PF12801">
    <property type="entry name" value="Fer4_5"/>
    <property type="match status" value="1"/>
</dbReference>
<dbReference type="InterPro" id="IPR032879">
    <property type="entry name" value="FixG_C"/>
</dbReference>
<dbReference type="Gene3D" id="1.10.1060.10">
    <property type="entry name" value="Alpha-helical ferredoxin"/>
    <property type="match status" value="1"/>
</dbReference>
<feature type="transmembrane region" description="Helical" evidence="7">
    <location>
        <begin position="343"/>
        <end position="362"/>
    </location>
</feature>
<proteinExistence type="predicted"/>
<keyword evidence="4" id="KW-0249">Electron transport</keyword>
<keyword evidence="3" id="KW-0479">Metal-binding</keyword>
<evidence type="ECO:0000313" key="10">
    <source>
        <dbReference type="Proteomes" id="UP001482231"/>
    </source>
</evidence>
<dbReference type="Pfam" id="PF11614">
    <property type="entry name" value="FixG_C"/>
    <property type="match status" value="1"/>
</dbReference>
<accession>A0ABV0EG64</accession>
<feature type="transmembrane region" description="Helical" evidence="7">
    <location>
        <begin position="156"/>
        <end position="175"/>
    </location>
</feature>
<dbReference type="RefSeq" id="WP_347308094.1">
    <property type="nucleotide sequence ID" value="NZ_JBAJEX010000004.1"/>
</dbReference>
<dbReference type="PROSITE" id="PS51379">
    <property type="entry name" value="4FE4S_FER_2"/>
    <property type="match status" value="1"/>
</dbReference>
<dbReference type="PANTHER" id="PTHR30176">
    <property type="entry name" value="FERREDOXIN-TYPE PROTEIN NAPH"/>
    <property type="match status" value="1"/>
</dbReference>
<evidence type="ECO:0000256" key="7">
    <source>
        <dbReference type="SAM" id="Phobius"/>
    </source>
</evidence>
<keyword evidence="1" id="KW-0813">Transport</keyword>
<dbReference type="NCBIfam" id="TIGR02745">
    <property type="entry name" value="ccoG_rdxA_fixG"/>
    <property type="match status" value="1"/>
</dbReference>
<keyword evidence="10" id="KW-1185">Reference proteome</keyword>
<dbReference type="InterPro" id="IPR013783">
    <property type="entry name" value="Ig-like_fold"/>
</dbReference>
<keyword evidence="7" id="KW-1133">Transmembrane helix</keyword>
<dbReference type="InterPro" id="IPR051684">
    <property type="entry name" value="Electron_Trans/Redox"/>
</dbReference>
<feature type="transmembrane region" description="Helical" evidence="7">
    <location>
        <begin position="30"/>
        <end position="50"/>
    </location>
</feature>
<evidence type="ECO:0000256" key="1">
    <source>
        <dbReference type="ARBA" id="ARBA00022448"/>
    </source>
</evidence>
<dbReference type="EMBL" id="JBAJEX010000004">
    <property type="protein sequence ID" value="MEO1766985.1"/>
    <property type="molecule type" value="Genomic_DNA"/>
</dbReference>
<dbReference type="InterPro" id="IPR017900">
    <property type="entry name" value="4Fe4S_Fe_S_CS"/>
</dbReference>
<keyword evidence="5" id="KW-0408">Iron</keyword>
<keyword evidence="2" id="KW-0004">4Fe-4S</keyword>